<proteinExistence type="predicted"/>
<dbReference type="SUPFAM" id="SSF46785">
    <property type="entry name" value="Winged helix' DNA-binding domain"/>
    <property type="match status" value="1"/>
</dbReference>
<dbReference type="NCBIfam" id="TIGR00738">
    <property type="entry name" value="rrf2_super"/>
    <property type="match status" value="1"/>
</dbReference>
<accession>A0A3B0UW96</accession>
<gene>
    <name evidence="2" type="ORF">MNBD_BACTEROID07-1854</name>
</gene>
<evidence type="ECO:0000256" key="1">
    <source>
        <dbReference type="ARBA" id="ARBA00023125"/>
    </source>
</evidence>
<dbReference type="PANTHER" id="PTHR33221">
    <property type="entry name" value="WINGED HELIX-TURN-HELIX TRANSCRIPTIONAL REGULATOR, RRF2 FAMILY"/>
    <property type="match status" value="1"/>
</dbReference>
<dbReference type="InterPro" id="IPR000944">
    <property type="entry name" value="Tscrpt_reg_Rrf2"/>
</dbReference>
<dbReference type="InterPro" id="IPR036388">
    <property type="entry name" value="WH-like_DNA-bd_sf"/>
</dbReference>
<dbReference type="PROSITE" id="PS51197">
    <property type="entry name" value="HTH_RRF2_2"/>
    <property type="match status" value="1"/>
</dbReference>
<dbReference type="PANTHER" id="PTHR33221:SF5">
    <property type="entry name" value="HTH-TYPE TRANSCRIPTIONAL REGULATOR ISCR"/>
    <property type="match status" value="1"/>
</dbReference>
<name>A0A3B0UW96_9ZZZZ</name>
<dbReference type="EMBL" id="UOET01000391">
    <property type="protein sequence ID" value="VAW29637.1"/>
    <property type="molecule type" value="Genomic_DNA"/>
</dbReference>
<dbReference type="GO" id="GO:0003677">
    <property type="term" value="F:DNA binding"/>
    <property type="evidence" value="ECO:0007669"/>
    <property type="project" value="UniProtKB-KW"/>
</dbReference>
<sequence>MKVHTLQRYGLRAMIEIALDEEQRGVLQKHISDRQKISLRYLDHIIRGLKTASLIRNKAGRKSGYILARPASSISVLNIMNAFQSDVLIVDCIDPGIECELKTGCITNRFWGGLNNRIKDYLQETTLQALVNQYKDLNSKTTVE</sequence>
<dbReference type="Gene3D" id="1.10.10.10">
    <property type="entry name" value="Winged helix-like DNA-binding domain superfamily/Winged helix DNA-binding domain"/>
    <property type="match status" value="1"/>
</dbReference>
<dbReference type="InterPro" id="IPR036390">
    <property type="entry name" value="WH_DNA-bd_sf"/>
</dbReference>
<organism evidence="2">
    <name type="scientific">hydrothermal vent metagenome</name>
    <dbReference type="NCBI Taxonomy" id="652676"/>
    <lineage>
        <taxon>unclassified sequences</taxon>
        <taxon>metagenomes</taxon>
        <taxon>ecological metagenomes</taxon>
    </lineage>
</organism>
<keyword evidence="1" id="KW-0238">DNA-binding</keyword>
<dbReference type="AlphaFoldDB" id="A0A3B0UW96"/>
<dbReference type="GO" id="GO:0005829">
    <property type="term" value="C:cytosol"/>
    <property type="evidence" value="ECO:0007669"/>
    <property type="project" value="TreeGrafter"/>
</dbReference>
<reference evidence="2" key="1">
    <citation type="submission" date="2018-06" db="EMBL/GenBank/DDBJ databases">
        <authorList>
            <person name="Zhirakovskaya E."/>
        </authorList>
    </citation>
    <scope>NUCLEOTIDE SEQUENCE</scope>
</reference>
<dbReference type="GO" id="GO:0003700">
    <property type="term" value="F:DNA-binding transcription factor activity"/>
    <property type="evidence" value="ECO:0007669"/>
    <property type="project" value="TreeGrafter"/>
</dbReference>
<dbReference type="Pfam" id="PF02082">
    <property type="entry name" value="Rrf2"/>
    <property type="match status" value="1"/>
</dbReference>
<evidence type="ECO:0000313" key="2">
    <source>
        <dbReference type="EMBL" id="VAW29637.1"/>
    </source>
</evidence>
<protein>
    <submittedName>
        <fullName evidence="2">Iron-sulfur cluster regulator IscR</fullName>
    </submittedName>
</protein>